<dbReference type="Pfam" id="PF16515">
    <property type="entry name" value="HIP1_clath_bdg"/>
    <property type="match status" value="1"/>
</dbReference>
<dbReference type="AlphaFoldDB" id="A0A3P9MBD2"/>
<dbReference type="Pfam" id="PF01608">
    <property type="entry name" value="I_LWEQ"/>
    <property type="match status" value="1"/>
</dbReference>
<dbReference type="GO" id="GO:0048471">
    <property type="term" value="C:perinuclear region of cytoplasm"/>
    <property type="evidence" value="ECO:0007669"/>
    <property type="project" value="UniProtKB-SubCell"/>
</dbReference>
<dbReference type="SMART" id="SM00307">
    <property type="entry name" value="ILWEQ"/>
    <property type="match status" value="1"/>
</dbReference>
<accession>A0A3P9MBD2</accession>
<dbReference type="Gene3D" id="1.20.5.1700">
    <property type="match status" value="1"/>
</dbReference>
<dbReference type="PANTHER" id="PTHR10407:SF14">
    <property type="entry name" value="HUNTINGTIN-INTERACTING PROTEIN 1"/>
    <property type="match status" value="1"/>
</dbReference>
<dbReference type="GO" id="GO:0030276">
    <property type="term" value="F:clathrin binding"/>
    <property type="evidence" value="ECO:0007669"/>
    <property type="project" value="InterPro"/>
</dbReference>
<comment type="subcellular location">
    <subcellularLocation>
        <location evidence="2">Cytoplasm</location>
        <location evidence="2">Perinuclear region</location>
    </subcellularLocation>
    <subcellularLocation>
        <location evidence="1">Cytoplasmic vesicle membrane</location>
    </subcellularLocation>
</comment>
<keyword evidence="6" id="KW-0007">Acetylation</keyword>
<dbReference type="InterPro" id="IPR008942">
    <property type="entry name" value="ENTH_VHS"/>
</dbReference>
<evidence type="ECO:0000256" key="14">
    <source>
        <dbReference type="SAM" id="Coils"/>
    </source>
</evidence>
<dbReference type="GO" id="GO:0051130">
    <property type="term" value="P:positive regulation of cellular component organization"/>
    <property type="evidence" value="ECO:0007669"/>
    <property type="project" value="UniProtKB-ARBA"/>
</dbReference>
<dbReference type="Pfam" id="PF07651">
    <property type="entry name" value="ANTH"/>
    <property type="match status" value="1"/>
</dbReference>
<dbReference type="GO" id="GO:0030136">
    <property type="term" value="C:clathrin-coated vesicle"/>
    <property type="evidence" value="ECO:0007669"/>
    <property type="project" value="UniProtKB-ARBA"/>
</dbReference>
<proteinExistence type="inferred from homology"/>
<keyword evidence="9" id="KW-0009">Actin-binding</keyword>
<evidence type="ECO:0000313" key="18">
    <source>
        <dbReference type="Proteomes" id="UP000265180"/>
    </source>
</evidence>
<evidence type="ECO:0000256" key="6">
    <source>
        <dbReference type="ARBA" id="ARBA00022990"/>
    </source>
</evidence>
<dbReference type="PANTHER" id="PTHR10407">
    <property type="entry name" value="HUNTINGTIN INTERACTING PROTEIN 1"/>
    <property type="match status" value="1"/>
</dbReference>
<dbReference type="GO" id="GO:0006898">
    <property type="term" value="P:receptor-mediated endocytosis"/>
    <property type="evidence" value="ECO:0007669"/>
    <property type="project" value="UniProtKB-ARBA"/>
</dbReference>
<evidence type="ECO:0000256" key="10">
    <source>
        <dbReference type="ARBA" id="ARBA00023329"/>
    </source>
</evidence>
<dbReference type="InterPro" id="IPR013809">
    <property type="entry name" value="ENTH"/>
</dbReference>
<dbReference type="InterPro" id="IPR035964">
    <property type="entry name" value="I/LWEQ_dom_sf"/>
</dbReference>
<evidence type="ECO:0000256" key="5">
    <source>
        <dbReference type="ARBA" id="ARBA00022583"/>
    </source>
</evidence>
<dbReference type="Gene3D" id="1.20.1410.10">
    <property type="entry name" value="I/LWEQ domain"/>
    <property type="match status" value="1"/>
</dbReference>
<keyword evidence="5" id="KW-0254">Endocytosis</keyword>
<dbReference type="SUPFAM" id="SSF109885">
    <property type="entry name" value="I/LWEQ domain"/>
    <property type="match status" value="1"/>
</dbReference>
<keyword evidence="10" id="KW-0968">Cytoplasmic vesicle</keyword>
<evidence type="ECO:0000256" key="9">
    <source>
        <dbReference type="ARBA" id="ARBA00023203"/>
    </source>
</evidence>
<reference evidence="17 18" key="2">
    <citation type="submission" date="2017-04" db="EMBL/GenBank/DDBJ databases">
        <title>CpG methylation of centromeres and impact of large insertions on vertebrate speciation.</title>
        <authorList>
            <person name="Ichikawa K."/>
            <person name="Yoshimura J."/>
            <person name="Morishita S."/>
        </authorList>
    </citation>
    <scope>NUCLEOTIDE SEQUENCE</scope>
    <source>
        <strain evidence="17 18">HNI</strain>
    </source>
</reference>
<dbReference type="PROSITE" id="PS50942">
    <property type="entry name" value="ENTH"/>
    <property type="match status" value="1"/>
</dbReference>
<sequence>MDRVKSSMQQVPNAIPKVIRRTGGANSLETERENFERVQAVSINKAINTQEVAVKEKHARNILSLSCAHTFWAVVHRLPLSSNAVLCWKFCHVFHKLLRDGHPNVIKDSMRNKADLTDMSRMWGHLSEGYGKLCSIYLKLLITKIEFHIKNPRFPGNLQMSNRQLDEVGENDVNNFFQLTVEMFDYLECELNLFLAVFSSLDMSRSVSVTAAGQCRLAPLIQVILDCSHLYDYTVKLLFKLHSCLPADTLQGHRDRFQEQFKKLKSLFYRSSNLQYFKRLIQIPQLPENPPNFLRASALSEHISPVVVIPAESSSPESEHVVETDDLVDTDIPVLPVRTQNNICSFSKLWVSVCLDTRDRLIEQLTREIQALKEELESFRLESGRLCQALRGRVSELEAELAEQSHLRMQAVGESEFLKAELDDVRRVREYTEKEQRSLTEIEKKAQANEQRYTKLKEKYTELVQSHADLLRKNAEVTRQMTVARAAQDEVEVLKKEMQEKSREALSSQMAALESEKAELVQSMSKVEVELEAQRQELQRAQSSLATERESGVKAAEALQNQLNEKVRHSPDQRKRRLARAYVGPDGECSCLQESREQALESQLVAARWSSLRSAVEEAEKIVQDSLSQIDDPAHISCTSSAGGRQRPIHSKLEKRGFKFCGPDLHWLNHSGVLVHFIYPAHPLSALLETVKTCGAEVLLMLGQMKQQDHLAAADSTKLRVALEAILATAEKLRPRGLELQQGELGDLVEQEMAATSAAVESAASRIEEMLNKSRAVDTGVKMEVNERILASCTELMETIKALVLSSKDLQRDIVESGRGAASMKEFYAKNSRWTEGLISASKAVGWGATVLVDAADLVVQGKGKFEELMVCSHEIAASTAQLVAASKVKADKDSTNLQRLQRASRGVTQATAVVVASTKSGKSQIEDTETMDFSSMTLTQIKRQEMDAQVLVLELETRLQKERERLGELRKKHYELAGVAEGWGGDDEGADAEFGTEKR</sequence>
<dbReference type="GO" id="GO:0030837">
    <property type="term" value="P:negative regulation of actin filament polymerization"/>
    <property type="evidence" value="ECO:0007669"/>
    <property type="project" value="UniProtKB-ARBA"/>
</dbReference>
<dbReference type="GO" id="GO:0030659">
    <property type="term" value="C:cytoplasmic vesicle membrane"/>
    <property type="evidence" value="ECO:0007669"/>
    <property type="project" value="UniProtKB-SubCell"/>
</dbReference>
<dbReference type="GO" id="GO:0051015">
    <property type="term" value="F:actin filament binding"/>
    <property type="evidence" value="ECO:0007669"/>
    <property type="project" value="UniProtKB-ARBA"/>
</dbReference>
<dbReference type="InterPro" id="IPR011417">
    <property type="entry name" value="ANTH_dom"/>
</dbReference>
<evidence type="ECO:0000256" key="8">
    <source>
        <dbReference type="ARBA" id="ARBA00023136"/>
    </source>
</evidence>
<dbReference type="Proteomes" id="UP000265180">
    <property type="component" value="Chromosome 13"/>
</dbReference>
<dbReference type="Ensembl" id="ENSORLT00020021014.1">
    <property type="protein sequence ID" value="ENSORLP00020030159.1"/>
    <property type="gene ID" value="ENSORLG00020014545.1"/>
</dbReference>
<dbReference type="SUPFAM" id="SSF48464">
    <property type="entry name" value="ENTH/VHS domain"/>
    <property type="match status" value="1"/>
</dbReference>
<evidence type="ECO:0000259" key="15">
    <source>
        <dbReference type="PROSITE" id="PS50942"/>
    </source>
</evidence>
<comment type="function">
    <text evidence="11">Component of clathrin-coated pits and vesicles, that may link the endocytic machinery to the actin cytoskeleton. Binds 3-phosphoinositides (via ENTH domain). May act through the ENTH domain to promote cell survival by stabilizing receptor tyrosine kinases following ligand-induced endocytosis.</text>
</comment>
<evidence type="ECO:0000256" key="7">
    <source>
        <dbReference type="ARBA" id="ARBA00023054"/>
    </source>
</evidence>
<feature type="coiled-coil region" evidence="14">
    <location>
        <begin position="355"/>
        <end position="407"/>
    </location>
</feature>
<dbReference type="GO" id="GO:0030100">
    <property type="term" value="P:regulation of endocytosis"/>
    <property type="evidence" value="ECO:0007669"/>
    <property type="project" value="UniProtKB-ARBA"/>
</dbReference>
<comment type="similarity">
    <text evidence="3">Belongs to the SLA2 family.</text>
</comment>
<feature type="coiled-coil region" evidence="14">
    <location>
        <begin position="484"/>
        <end position="551"/>
    </location>
</feature>
<dbReference type="Gene3D" id="6.10.250.920">
    <property type="match status" value="1"/>
</dbReference>
<name>A0A3P9MBD2_ORYLA</name>
<evidence type="ECO:0000259" key="16">
    <source>
        <dbReference type="PROSITE" id="PS50945"/>
    </source>
</evidence>
<feature type="domain" description="I/LWEQ" evidence="16">
    <location>
        <begin position="737"/>
        <end position="978"/>
    </location>
</feature>
<evidence type="ECO:0000256" key="11">
    <source>
        <dbReference type="ARBA" id="ARBA00059997"/>
    </source>
</evidence>
<reference key="1">
    <citation type="journal article" date="2007" name="Nature">
        <title>The medaka draft genome and insights into vertebrate genome evolution.</title>
        <authorList>
            <person name="Kasahara M."/>
            <person name="Naruse K."/>
            <person name="Sasaki S."/>
            <person name="Nakatani Y."/>
            <person name="Qu W."/>
            <person name="Ahsan B."/>
            <person name="Yamada T."/>
            <person name="Nagayasu Y."/>
            <person name="Doi K."/>
            <person name="Kasai Y."/>
            <person name="Jindo T."/>
            <person name="Kobayashi D."/>
            <person name="Shimada A."/>
            <person name="Toyoda A."/>
            <person name="Kuroki Y."/>
            <person name="Fujiyama A."/>
            <person name="Sasaki T."/>
            <person name="Shimizu A."/>
            <person name="Asakawa S."/>
            <person name="Shimizu N."/>
            <person name="Hashimoto S."/>
            <person name="Yang J."/>
            <person name="Lee Y."/>
            <person name="Matsushima K."/>
            <person name="Sugano S."/>
            <person name="Sakaizumi M."/>
            <person name="Narita T."/>
            <person name="Ohishi K."/>
            <person name="Haga S."/>
            <person name="Ohta F."/>
            <person name="Nomoto H."/>
            <person name="Nogata K."/>
            <person name="Morishita T."/>
            <person name="Endo T."/>
            <person name="Shin-I T."/>
            <person name="Takeda H."/>
            <person name="Morishita S."/>
            <person name="Kohara Y."/>
        </authorList>
    </citation>
    <scope>NUCLEOTIDE SEQUENCE [LARGE SCALE GENOMIC DNA]</scope>
    <source>
        <strain>Hd-rR</strain>
    </source>
</reference>
<dbReference type="InterPro" id="IPR030224">
    <property type="entry name" value="Sla2_fam"/>
</dbReference>
<evidence type="ECO:0000256" key="2">
    <source>
        <dbReference type="ARBA" id="ARBA00004556"/>
    </source>
</evidence>
<dbReference type="PROSITE" id="PS50945">
    <property type="entry name" value="I_LWEQ"/>
    <property type="match status" value="1"/>
</dbReference>
<dbReference type="InterPro" id="IPR002558">
    <property type="entry name" value="ILWEQ_dom"/>
</dbReference>
<dbReference type="GO" id="GO:0005543">
    <property type="term" value="F:phospholipid binding"/>
    <property type="evidence" value="ECO:0007669"/>
    <property type="project" value="InterPro"/>
</dbReference>
<dbReference type="FunFam" id="1.20.1410.10:FF:000002">
    <property type="entry name" value="Huntingtin interacting protein 1"/>
    <property type="match status" value="1"/>
</dbReference>
<evidence type="ECO:0000256" key="13">
    <source>
        <dbReference type="ARBA" id="ARBA00073599"/>
    </source>
</evidence>
<protein>
    <recommendedName>
        <fullName evidence="13">Huntingtin-interacting protein 1-related protein</fullName>
    </recommendedName>
</protein>
<evidence type="ECO:0000256" key="4">
    <source>
        <dbReference type="ARBA" id="ARBA00022490"/>
    </source>
</evidence>
<feature type="domain" description="ENTH" evidence="15">
    <location>
        <begin position="25"/>
        <end position="155"/>
    </location>
</feature>
<dbReference type="GO" id="GO:0061024">
    <property type="term" value="P:membrane organization"/>
    <property type="evidence" value="ECO:0007669"/>
    <property type="project" value="UniProtKB-ARBA"/>
</dbReference>
<dbReference type="GO" id="GO:0051050">
    <property type="term" value="P:positive regulation of transport"/>
    <property type="evidence" value="ECO:0007669"/>
    <property type="project" value="UniProtKB-ARBA"/>
</dbReference>
<dbReference type="GO" id="GO:0042803">
    <property type="term" value="F:protein homodimerization activity"/>
    <property type="evidence" value="ECO:0007669"/>
    <property type="project" value="UniProtKB-ARBA"/>
</dbReference>
<keyword evidence="8" id="KW-0472">Membrane</keyword>
<dbReference type="FunFam" id="1.20.5.1700:FF:000002">
    <property type="entry name" value="Huntingtin interacting protein 1"/>
    <property type="match status" value="1"/>
</dbReference>
<reference evidence="17" key="4">
    <citation type="submission" date="2025-09" db="UniProtKB">
        <authorList>
            <consortium name="Ensembl"/>
        </authorList>
    </citation>
    <scope>IDENTIFICATION</scope>
    <source>
        <strain evidence="17">HNI</strain>
    </source>
</reference>
<comment type="subunit">
    <text evidence="12">Homodimer. Interacts with actin; homodimerization promotes actin binding. Interacts with CLTB. Interacts with HIP1. Interacts (via ENTH and I/LWEQ domains) with BCL2L10.</text>
</comment>
<dbReference type="SMART" id="SM00273">
    <property type="entry name" value="ENTH"/>
    <property type="match status" value="1"/>
</dbReference>
<evidence type="ECO:0000313" key="17">
    <source>
        <dbReference type="Ensembl" id="ENSORLP00020030159.1"/>
    </source>
</evidence>
<dbReference type="Gene3D" id="1.25.40.90">
    <property type="match status" value="1"/>
</dbReference>
<keyword evidence="4" id="KW-0963">Cytoplasm</keyword>
<reference evidence="17" key="3">
    <citation type="submission" date="2025-08" db="UniProtKB">
        <authorList>
            <consortium name="Ensembl"/>
        </authorList>
    </citation>
    <scope>IDENTIFICATION</scope>
    <source>
        <strain evidence="17">HNI</strain>
    </source>
</reference>
<evidence type="ECO:0000256" key="12">
    <source>
        <dbReference type="ARBA" id="ARBA00061714"/>
    </source>
</evidence>
<keyword evidence="7 14" id="KW-0175">Coiled coil</keyword>
<organism evidence="17 18">
    <name type="scientific">Oryzias latipes</name>
    <name type="common">Japanese rice fish</name>
    <name type="synonym">Japanese killifish</name>
    <dbReference type="NCBI Taxonomy" id="8090"/>
    <lineage>
        <taxon>Eukaryota</taxon>
        <taxon>Metazoa</taxon>
        <taxon>Chordata</taxon>
        <taxon>Craniata</taxon>
        <taxon>Vertebrata</taxon>
        <taxon>Euteleostomi</taxon>
        <taxon>Actinopterygii</taxon>
        <taxon>Neopterygii</taxon>
        <taxon>Teleostei</taxon>
        <taxon>Neoteleostei</taxon>
        <taxon>Acanthomorphata</taxon>
        <taxon>Ovalentaria</taxon>
        <taxon>Atherinomorphae</taxon>
        <taxon>Beloniformes</taxon>
        <taxon>Adrianichthyidae</taxon>
        <taxon>Oryziinae</taxon>
        <taxon>Oryzias</taxon>
    </lineage>
</organism>
<dbReference type="InterPro" id="IPR032422">
    <property type="entry name" value="HIP1_clath-bd"/>
</dbReference>
<dbReference type="FunFam" id="1.25.40.90:FF:000012">
    <property type="entry name" value="Huntingtin interacting protein 1-related"/>
    <property type="match status" value="1"/>
</dbReference>
<evidence type="ECO:0000256" key="1">
    <source>
        <dbReference type="ARBA" id="ARBA00004156"/>
    </source>
</evidence>
<evidence type="ECO:0000256" key="3">
    <source>
        <dbReference type="ARBA" id="ARBA00010135"/>
    </source>
</evidence>